<organism evidence="1 2">
    <name type="scientific">Pluteus cervinus</name>
    <dbReference type="NCBI Taxonomy" id="181527"/>
    <lineage>
        <taxon>Eukaryota</taxon>
        <taxon>Fungi</taxon>
        <taxon>Dikarya</taxon>
        <taxon>Basidiomycota</taxon>
        <taxon>Agaricomycotina</taxon>
        <taxon>Agaricomycetes</taxon>
        <taxon>Agaricomycetidae</taxon>
        <taxon>Agaricales</taxon>
        <taxon>Pluteineae</taxon>
        <taxon>Pluteaceae</taxon>
        <taxon>Pluteus</taxon>
    </lineage>
</organism>
<name>A0ACD3AQ16_9AGAR</name>
<evidence type="ECO:0000313" key="2">
    <source>
        <dbReference type="Proteomes" id="UP000308600"/>
    </source>
</evidence>
<evidence type="ECO:0000313" key="1">
    <source>
        <dbReference type="EMBL" id="TFK67749.1"/>
    </source>
</evidence>
<sequence length="374" mass="41778">MPKRSESNDFVQSPEFLPHAAEESRGGIVPIRSRSINDSSKKRGDPHKSTKLDRCSHQAFFSRPSTHPTHPVDHAYEPQSKLRDFERNKNLKLQSDPREPTHAIAALRLEQILPVHSFCQFFQAECGIFFPKAPTHLTWVLSPLSTSAYPTGCRATARFGFDEPLLAGQIIRVAGICHRLHVLYNLHTISPSFLTSATSCSIGESRPRLSSVWHLQSLRSPTLVYMSTSPNFETEARVVIPILSNASGGASRSTSTMTGHVMINSKLTSTLTLAMLSGKKSYEQLFGDDVARFHALLCGGSIPIHRKAHRISKSPQHIRYHSSRKSGPHIGYPRSYKDLYIYALQDGAITNRIDIVTARTTYCTYVRSVPRSEK</sequence>
<accession>A0ACD3AQ16</accession>
<dbReference type="EMBL" id="ML208368">
    <property type="protein sequence ID" value="TFK67749.1"/>
    <property type="molecule type" value="Genomic_DNA"/>
</dbReference>
<keyword evidence="2" id="KW-1185">Reference proteome</keyword>
<gene>
    <name evidence="1" type="ORF">BDN72DRAFT_879459</name>
</gene>
<proteinExistence type="predicted"/>
<reference evidence="1 2" key="1">
    <citation type="journal article" date="2019" name="Nat. Ecol. Evol.">
        <title>Megaphylogeny resolves global patterns of mushroom evolution.</title>
        <authorList>
            <person name="Varga T."/>
            <person name="Krizsan K."/>
            <person name="Foldi C."/>
            <person name="Dima B."/>
            <person name="Sanchez-Garcia M."/>
            <person name="Sanchez-Ramirez S."/>
            <person name="Szollosi G.J."/>
            <person name="Szarkandi J.G."/>
            <person name="Papp V."/>
            <person name="Albert L."/>
            <person name="Andreopoulos W."/>
            <person name="Angelini C."/>
            <person name="Antonin V."/>
            <person name="Barry K.W."/>
            <person name="Bougher N.L."/>
            <person name="Buchanan P."/>
            <person name="Buyck B."/>
            <person name="Bense V."/>
            <person name="Catcheside P."/>
            <person name="Chovatia M."/>
            <person name="Cooper J."/>
            <person name="Damon W."/>
            <person name="Desjardin D."/>
            <person name="Finy P."/>
            <person name="Geml J."/>
            <person name="Haridas S."/>
            <person name="Hughes K."/>
            <person name="Justo A."/>
            <person name="Karasinski D."/>
            <person name="Kautmanova I."/>
            <person name="Kiss B."/>
            <person name="Kocsube S."/>
            <person name="Kotiranta H."/>
            <person name="LaButti K.M."/>
            <person name="Lechner B.E."/>
            <person name="Liimatainen K."/>
            <person name="Lipzen A."/>
            <person name="Lukacs Z."/>
            <person name="Mihaltcheva S."/>
            <person name="Morgado L.N."/>
            <person name="Niskanen T."/>
            <person name="Noordeloos M.E."/>
            <person name="Ohm R.A."/>
            <person name="Ortiz-Santana B."/>
            <person name="Ovrebo C."/>
            <person name="Racz N."/>
            <person name="Riley R."/>
            <person name="Savchenko A."/>
            <person name="Shiryaev A."/>
            <person name="Soop K."/>
            <person name="Spirin V."/>
            <person name="Szebenyi C."/>
            <person name="Tomsovsky M."/>
            <person name="Tulloss R.E."/>
            <person name="Uehling J."/>
            <person name="Grigoriev I.V."/>
            <person name="Vagvolgyi C."/>
            <person name="Papp T."/>
            <person name="Martin F.M."/>
            <person name="Miettinen O."/>
            <person name="Hibbett D.S."/>
            <person name="Nagy L.G."/>
        </authorList>
    </citation>
    <scope>NUCLEOTIDE SEQUENCE [LARGE SCALE GENOMIC DNA]</scope>
    <source>
        <strain evidence="1 2">NL-1719</strain>
    </source>
</reference>
<dbReference type="Proteomes" id="UP000308600">
    <property type="component" value="Unassembled WGS sequence"/>
</dbReference>
<protein>
    <submittedName>
        <fullName evidence="1">Uncharacterized protein</fullName>
    </submittedName>
</protein>